<gene>
    <name evidence="3" type="ORF">ACH5RR_023135</name>
</gene>
<dbReference type="PANTHER" id="PTHR31973">
    <property type="entry name" value="POLYPROTEIN, PUTATIVE-RELATED"/>
    <property type="match status" value="1"/>
</dbReference>
<feature type="compositionally biased region" description="Low complexity" evidence="1">
    <location>
        <begin position="288"/>
        <end position="300"/>
    </location>
</feature>
<comment type="caution">
    <text evidence="3">The sequence shown here is derived from an EMBL/GenBank/DDBJ whole genome shotgun (WGS) entry which is preliminary data.</text>
</comment>
<dbReference type="AlphaFoldDB" id="A0ABD2ZAV3"/>
<name>A0ABD2ZAV3_9GENT</name>
<reference evidence="3 4" key="1">
    <citation type="submission" date="2024-11" db="EMBL/GenBank/DDBJ databases">
        <title>A near-complete genome assembly of Cinchona calisaya.</title>
        <authorList>
            <person name="Lian D.C."/>
            <person name="Zhao X.W."/>
            <person name="Wei L."/>
        </authorList>
    </citation>
    <scope>NUCLEOTIDE SEQUENCE [LARGE SCALE GENOMIC DNA]</scope>
    <source>
        <tissue evidence="3">Nenye</tissue>
    </source>
</reference>
<feature type="domain" description="MULE transposase" evidence="2">
    <location>
        <begin position="43"/>
        <end position="133"/>
    </location>
</feature>
<evidence type="ECO:0000313" key="4">
    <source>
        <dbReference type="Proteomes" id="UP001630127"/>
    </source>
</evidence>
<dbReference type="Proteomes" id="UP001630127">
    <property type="component" value="Unassembled WGS sequence"/>
</dbReference>
<dbReference type="EMBL" id="JBJUIK010000010">
    <property type="protein sequence ID" value="KAL3516233.1"/>
    <property type="molecule type" value="Genomic_DNA"/>
</dbReference>
<organism evidence="3 4">
    <name type="scientific">Cinchona calisaya</name>
    <dbReference type="NCBI Taxonomy" id="153742"/>
    <lineage>
        <taxon>Eukaryota</taxon>
        <taxon>Viridiplantae</taxon>
        <taxon>Streptophyta</taxon>
        <taxon>Embryophyta</taxon>
        <taxon>Tracheophyta</taxon>
        <taxon>Spermatophyta</taxon>
        <taxon>Magnoliopsida</taxon>
        <taxon>eudicotyledons</taxon>
        <taxon>Gunneridae</taxon>
        <taxon>Pentapetalae</taxon>
        <taxon>asterids</taxon>
        <taxon>lamiids</taxon>
        <taxon>Gentianales</taxon>
        <taxon>Rubiaceae</taxon>
        <taxon>Cinchonoideae</taxon>
        <taxon>Cinchoneae</taxon>
        <taxon>Cinchona</taxon>
    </lineage>
</organism>
<sequence length="438" mass="48780">MDTTVEVMYTPFRELGCNPRFMRFYWALGLLKRGFMVGCRPIVGLDGCHTKGPYAGQLLTAMGVDPNNGKWPIAWAVIEKEAREHRYWFLELFIRDLEIENSNITHIYLSNKSAIAELLPNSSHMCCVQHKYRNFKNPSKTLQNMLWSIASSSNVKMYEMKMTELKDYDAETFAWVKKALLPENWCLAIFSHHSKCDMIVNNICVKGPRGEHIHRNNRDPHYYADPAMTEICLCRFMIKKGRRTTAGGRSAEKAAANHRGAEEAAVGGRGVGKVAAGSTCTKKPVARAGEATSGETNTGTAGAGAGELAIGSNENADGNDVDGEENNGSVLVGCKKRKTSQPRKRQILVHTPQPLVNITSRASIHTPFATIHKKVAQNRKRLIEADMTMINSNLSTLARSLHLSLDDGEAYQGEEELPNEHIMILLIGYLNLFFCLCF</sequence>
<dbReference type="Pfam" id="PF10551">
    <property type="entry name" value="MULE"/>
    <property type="match status" value="1"/>
</dbReference>
<dbReference type="InterPro" id="IPR018289">
    <property type="entry name" value="MULE_transposase_dom"/>
</dbReference>
<evidence type="ECO:0000256" key="1">
    <source>
        <dbReference type="SAM" id="MobiDB-lite"/>
    </source>
</evidence>
<keyword evidence="4" id="KW-1185">Reference proteome</keyword>
<proteinExistence type="predicted"/>
<evidence type="ECO:0000313" key="3">
    <source>
        <dbReference type="EMBL" id="KAL3516233.1"/>
    </source>
</evidence>
<accession>A0ABD2ZAV3</accession>
<evidence type="ECO:0000259" key="2">
    <source>
        <dbReference type="Pfam" id="PF10551"/>
    </source>
</evidence>
<protein>
    <recommendedName>
        <fullName evidence="2">MULE transposase domain-containing protein</fullName>
    </recommendedName>
</protein>
<dbReference type="PANTHER" id="PTHR31973:SF187">
    <property type="entry name" value="MUTATOR TRANSPOSASE MUDRA PROTEIN"/>
    <property type="match status" value="1"/>
</dbReference>
<feature type="region of interest" description="Disordered" evidence="1">
    <location>
        <begin position="245"/>
        <end position="330"/>
    </location>
</feature>